<accession>A0ABN2RMY9</accession>
<gene>
    <name evidence="1" type="ORF">GCM10009776_37990</name>
</gene>
<comment type="caution">
    <text evidence="1">The sequence shown here is derived from an EMBL/GenBank/DDBJ whole genome shotgun (WGS) entry which is preliminary data.</text>
</comment>
<evidence type="ECO:0000313" key="1">
    <source>
        <dbReference type="EMBL" id="GAA1971523.1"/>
    </source>
</evidence>
<sequence length="101" mass="10303">MIDPDHSTRSAITVAGISGCSASNARTCGSNGVNDVGCGGLSYFGGRSDANALSTVDRPIPNCLATCRCGTPSATSRRINAQSSTEITHPICLGGLVFARR</sequence>
<proteinExistence type="predicted"/>
<name>A0ABN2RMY9_9MICO</name>
<protein>
    <recommendedName>
        <fullName evidence="3">Lipoprotein</fullName>
    </recommendedName>
</protein>
<keyword evidence="2" id="KW-1185">Reference proteome</keyword>
<evidence type="ECO:0000313" key="2">
    <source>
        <dbReference type="Proteomes" id="UP001499933"/>
    </source>
</evidence>
<organism evidence="1 2">
    <name type="scientific">Microbacterium deminutum</name>
    <dbReference type="NCBI Taxonomy" id="344164"/>
    <lineage>
        <taxon>Bacteria</taxon>
        <taxon>Bacillati</taxon>
        <taxon>Actinomycetota</taxon>
        <taxon>Actinomycetes</taxon>
        <taxon>Micrococcales</taxon>
        <taxon>Microbacteriaceae</taxon>
        <taxon>Microbacterium</taxon>
    </lineage>
</organism>
<dbReference type="Proteomes" id="UP001499933">
    <property type="component" value="Unassembled WGS sequence"/>
</dbReference>
<reference evidence="1 2" key="1">
    <citation type="journal article" date="2019" name="Int. J. Syst. Evol. Microbiol.">
        <title>The Global Catalogue of Microorganisms (GCM) 10K type strain sequencing project: providing services to taxonomists for standard genome sequencing and annotation.</title>
        <authorList>
            <consortium name="The Broad Institute Genomics Platform"/>
            <consortium name="The Broad Institute Genome Sequencing Center for Infectious Disease"/>
            <person name="Wu L."/>
            <person name="Ma J."/>
        </authorList>
    </citation>
    <scope>NUCLEOTIDE SEQUENCE [LARGE SCALE GENOMIC DNA]</scope>
    <source>
        <strain evidence="1 2">JCM 14901</strain>
    </source>
</reference>
<dbReference type="EMBL" id="BAAAOG010000020">
    <property type="protein sequence ID" value="GAA1971523.1"/>
    <property type="molecule type" value="Genomic_DNA"/>
</dbReference>
<evidence type="ECO:0008006" key="3">
    <source>
        <dbReference type="Google" id="ProtNLM"/>
    </source>
</evidence>